<reference evidence="2" key="1">
    <citation type="submission" date="2016-10" db="EMBL/GenBank/DDBJ databases">
        <authorList>
            <person name="Varghese N."/>
            <person name="Submissions S."/>
        </authorList>
    </citation>
    <scope>NUCLEOTIDE SEQUENCE [LARGE SCALE GENOMIC DNA]</scope>
    <source>
        <strain evidence="2">IBRC-M 10761</strain>
    </source>
</reference>
<protein>
    <recommendedName>
        <fullName evidence="3">DUF2851 domain-containing protein</fullName>
    </recommendedName>
</protein>
<dbReference type="STRING" id="1416801.SAMN05192553_10361"/>
<evidence type="ECO:0008006" key="3">
    <source>
        <dbReference type="Google" id="ProtNLM"/>
    </source>
</evidence>
<evidence type="ECO:0000313" key="1">
    <source>
        <dbReference type="EMBL" id="SEJ29116.1"/>
    </source>
</evidence>
<dbReference type="OrthoDB" id="1005072at2"/>
<dbReference type="InterPro" id="IPR021272">
    <property type="entry name" value="DUF2851"/>
</dbReference>
<dbReference type="AlphaFoldDB" id="A0A1H6XLS8"/>
<dbReference type="Pfam" id="PF11013">
    <property type="entry name" value="DUF2851"/>
    <property type="match status" value="1"/>
</dbReference>
<sequence>MIRFQEDFLHMVWKYQYFDKKGLETSDGLPLIVQKIGFHNQHEGPDFNESEIRIAGITHYGHVEIHLRSSDWKAHQHHKDPAYNSVVLHVVWEHDEVAVRADGTPIPTLSLLGKIPLDVIKNYERLLYSPRKLLCTDSLSHLPGILKFSMLEKALVERLHSKSRMVTQLLEANDQDWEETAYQWLFYSFGFKTNASPMLRLAKSLPYALLKKNAGELCQVEALIFGQAAMLQPVLPLQAGYEKTLSEEYAYLKQKYRLKRVVFGSEWKFMKVRPSNFPSFRLSQLAALLNTSPNLFSTVLYQLEDPASFRSAFSLRVSDYWQRHYDFGKPMKTKTTGRLSDSLLNLLAINFVVPLWYAYGHYAGLDQWQEKCFNFLQEIPAEKNSLISIFSDAGWPALQAFDSQGMLGLYGDYCSKRRCLSCKIGQNLLRGNLR</sequence>
<dbReference type="Proteomes" id="UP000199403">
    <property type="component" value="Unassembled WGS sequence"/>
</dbReference>
<keyword evidence="2" id="KW-1185">Reference proteome</keyword>
<gene>
    <name evidence="1" type="ORF">SAMN05192553_10361</name>
</gene>
<accession>A0A1H6XLS8</accession>
<name>A0A1H6XLS8_9BACT</name>
<dbReference type="EMBL" id="FNZH01000003">
    <property type="protein sequence ID" value="SEJ29116.1"/>
    <property type="molecule type" value="Genomic_DNA"/>
</dbReference>
<evidence type="ECO:0000313" key="2">
    <source>
        <dbReference type="Proteomes" id="UP000199403"/>
    </source>
</evidence>
<dbReference type="RefSeq" id="WP_092173010.1">
    <property type="nucleotide sequence ID" value="NZ_FNZH01000003.1"/>
</dbReference>
<proteinExistence type="predicted"/>
<organism evidence="1 2">
    <name type="scientific">Cyclobacterium xiamenense</name>
    <dbReference type="NCBI Taxonomy" id="1297121"/>
    <lineage>
        <taxon>Bacteria</taxon>
        <taxon>Pseudomonadati</taxon>
        <taxon>Bacteroidota</taxon>
        <taxon>Cytophagia</taxon>
        <taxon>Cytophagales</taxon>
        <taxon>Cyclobacteriaceae</taxon>
        <taxon>Cyclobacterium</taxon>
    </lineage>
</organism>